<reference evidence="2" key="1">
    <citation type="submission" date="2021-03" db="EMBL/GenBank/DDBJ databases">
        <authorList>
            <person name="Bekaert M."/>
        </authorList>
    </citation>
    <scope>NUCLEOTIDE SEQUENCE</scope>
</reference>
<comment type="caution">
    <text evidence="2">The sequence shown here is derived from an EMBL/GenBank/DDBJ whole genome shotgun (WGS) entry which is preliminary data.</text>
</comment>
<name>A0A8S3PVS2_MYTED</name>
<gene>
    <name evidence="2" type="ORF">MEDL_2779</name>
</gene>
<dbReference type="Proteomes" id="UP000683360">
    <property type="component" value="Unassembled WGS sequence"/>
</dbReference>
<organism evidence="2 3">
    <name type="scientific">Mytilus edulis</name>
    <name type="common">Blue mussel</name>
    <dbReference type="NCBI Taxonomy" id="6550"/>
    <lineage>
        <taxon>Eukaryota</taxon>
        <taxon>Metazoa</taxon>
        <taxon>Spiralia</taxon>
        <taxon>Lophotrochozoa</taxon>
        <taxon>Mollusca</taxon>
        <taxon>Bivalvia</taxon>
        <taxon>Autobranchia</taxon>
        <taxon>Pteriomorphia</taxon>
        <taxon>Mytilida</taxon>
        <taxon>Mytiloidea</taxon>
        <taxon>Mytilidae</taxon>
        <taxon>Mytilinae</taxon>
        <taxon>Mytilus</taxon>
    </lineage>
</organism>
<dbReference type="EMBL" id="CAJPWZ010000163">
    <property type="protein sequence ID" value="CAG2187338.1"/>
    <property type="molecule type" value="Genomic_DNA"/>
</dbReference>
<feature type="compositionally biased region" description="Acidic residues" evidence="1">
    <location>
        <begin position="330"/>
        <end position="341"/>
    </location>
</feature>
<feature type="compositionally biased region" description="Basic and acidic residues" evidence="1">
    <location>
        <begin position="342"/>
        <end position="353"/>
    </location>
</feature>
<evidence type="ECO:0000256" key="1">
    <source>
        <dbReference type="SAM" id="MobiDB-lite"/>
    </source>
</evidence>
<dbReference type="AlphaFoldDB" id="A0A8S3PVS2"/>
<feature type="region of interest" description="Disordered" evidence="1">
    <location>
        <begin position="325"/>
        <end position="364"/>
    </location>
</feature>
<evidence type="ECO:0000313" key="2">
    <source>
        <dbReference type="EMBL" id="CAG2187338.1"/>
    </source>
</evidence>
<evidence type="ECO:0000313" key="3">
    <source>
        <dbReference type="Proteomes" id="UP000683360"/>
    </source>
</evidence>
<feature type="compositionally biased region" description="Acidic residues" evidence="1">
    <location>
        <begin position="354"/>
        <end position="364"/>
    </location>
</feature>
<accession>A0A8S3PVS2</accession>
<proteinExistence type="predicted"/>
<protein>
    <submittedName>
        <fullName evidence="2">Uncharacterized protein</fullName>
    </submittedName>
</protein>
<dbReference type="OrthoDB" id="6186757at2759"/>
<keyword evidence="3" id="KW-1185">Reference proteome</keyword>
<sequence>MEYVRFNCEDTTNQICEICETGWSGKPISMVPRPYPGNNFQYKKAHLSRQRAINNFKKSDKRILRPQNDIPDTDDDDVMSDVSEEDLVIREIGSDRDESGDEELMRPPAEKVNRYGRVTSHWKQRKFFGDSDSDRKIAVTQIREVTEKCQKVCQNCDENEVQIFCEDCDLIPKSEKCEFFNRLLPDFYQSAWKYMSDPHVFKKSFVTEATRQWDIQSRMNKLEGSQCSVLKKELCPNLTVSNDEFTFTSNINGLQDICKNTVENETNNIDIDQVCNIGVKHAKALFVLFEKNVFTHTAKCLILENVCDSVEERYWALYESSHECWRQGECQDESERDSDESESNREVSDHMEDVSESGEEVVQE</sequence>